<sequence length="140" mass="15543">MFSSAAASGLTSSELLGDIGRPKVVGNLALSLTRGDWSYNWLTTYVGKTKDIDLDPVFTYQGRPNSYRDIVAEKRVYHTASISYSQADWEILAGVSNIFNTTPPSVSTGVADSRYGNVPAFATQYDYYGRTPFVRLKYKF</sequence>
<comment type="caution">
    <text evidence="4">The sequence shown here is derived from an EMBL/GenBank/DDBJ whole genome shotgun (WGS) entry which is preliminary data.</text>
</comment>
<accession>A0A7V8JM79</accession>
<dbReference type="AlphaFoldDB" id="A0A7V8JM79"/>
<dbReference type="EMBL" id="WNDS01000002">
    <property type="protein sequence ID" value="KAF1015914.1"/>
    <property type="molecule type" value="Genomic_DNA"/>
</dbReference>
<dbReference type="SUPFAM" id="SSF56935">
    <property type="entry name" value="Porins"/>
    <property type="match status" value="1"/>
</dbReference>
<dbReference type="Gene3D" id="2.40.170.20">
    <property type="entry name" value="TonB-dependent receptor, beta-barrel domain"/>
    <property type="match status" value="1"/>
</dbReference>
<comment type="subcellular location">
    <subcellularLocation>
        <location evidence="1">Cell outer membrane</location>
    </subcellularLocation>
</comment>
<keyword evidence="3" id="KW-0998">Cell outer membrane</keyword>
<dbReference type="GO" id="GO:0009279">
    <property type="term" value="C:cell outer membrane"/>
    <property type="evidence" value="ECO:0007669"/>
    <property type="project" value="UniProtKB-SubCell"/>
</dbReference>
<evidence type="ECO:0000256" key="1">
    <source>
        <dbReference type="ARBA" id="ARBA00004442"/>
    </source>
</evidence>
<protein>
    <recommendedName>
        <fullName evidence="6">TonB-dependent receptor</fullName>
    </recommendedName>
</protein>
<reference evidence="5" key="1">
    <citation type="journal article" date="2020" name="MBio">
        <title>Horizontal gene transfer to a defensive symbiont with a reduced genome amongst a multipartite beetle microbiome.</title>
        <authorList>
            <person name="Waterworth S.C."/>
            <person name="Florez L.V."/>
            <person name="Rees E.R."/>
            <person name="Hertweck C."/>
            <person name="Kaltenpoth M."/>
            <person name="Kwan J.C."/>
        </authorList>
    </citation>
    <scope>NUCLEOTIDE SEQUENCE [LARGE SCALE GENOMIC DNA]</scope>
</reference>
<evidence type="ECO:0000256" key="2">
    <source>
        <dbReference type="ARBA" id="ARBA00023136"/>
    </source>
</evidence>
<gene>
    <name evidence="4" type="ORF">GAK31_01397</name>
</gene>
<dbReference type="PANTHER" id="PTHR47234">
    <property type="match status" value="1"/>
</dbReference>
<dbReference type="InterPro" id="IPR036942">
    <property type="entry name" value="Beta-barrel_TonB_sf"/>
</dbReference>
<name>A0A7V8JM79_STEMA</name>
<keyword evidence="2" id="KW-0472">Membrane</keyword>
<evidence type="ECO:0008006" key="6">
    <source>
        <dbReference type="Google" id="ProtNLM"/>
    </source>
</evidence>
<evidence type="ECO:0000313" key="5">
    <source>
        <dbReference type="Proteomes" id="UP000487117"/>
    </source>
</evidence>
<organism evidence="4 5">
    <name type="scientific">Stenotrophomonas maltophilia</name>
    <name type="common">Pseudomonas maltophilia</name>
    <name type="synonym">Xanthomonas maltophilia</name>
    <dbReference type="NCBI Taxonomy" id="40324"/>
    <lineage>
        <taxon>Bacteria</taxon>
        <taxon>Pseudomonadati</taxon>
        <taxon>Pseudomonadota</taxon>
        <taxon>Gammaproteobacteria</taxon>
        <taxon>Lysobacterales</taxon>
        <taxon>Lysobacteraceae</taxon>
        <taxon>Stenotrophomonas</taxon>
        <taxon>Stenotrophomonas maltophilia group</taxon>
    </lineage>
</organism>
<proteinExistence type="predicted"/>
<evidence type="ECO:0000256" key="3">
    <source>
        <dbReference type="ARBA" id="ARBA00023237"/>
    </source>
</evidence>
<dbReference type="Proteomes" id="UP000487117">
    <property type="component" value="Unassembled WGS sequence"/>
</dbReference>
<evidence type="ECO:0000313" key="4">
    <source>
        <dbReference type="EMBL" id="KAF1015914.1"/>
    </source>
</evidence>
<dbReference type="PANTHER" id="PTHR47234:SF2">
    <property type="entry name" value="TONB-DEPENDENT RECEPTOR"/>
    <property type="match status" value="1"/>
</dbReference>